<keyword evidence="12" id="KW-1185">Reference proteome</keyword>
<proteinExistence type="predicted"/>
<keyword evidence="3" id="KW-1003">Cell membrane</keyword>
<feature type="domain" description="Major facilitator superfamily (MFS) profile" evidence="10">
    <location>
        <begin position="197"/>
        <end position="566"/>
    </location>
</feature>
<dbReference type="Pfam" id="PF07690">
    <property type="entry name" value="MFS_1"/>
    <property type="match status" value="2"/>
</dbReference>
<reference evidence="11" key="1">
    <citation type="submission" date="2021-05" db="EMBL/GenBank/DDBJ databases">
        <title>The genome of the haptophyte Pavlova lutheri (Diacronema luteri, Pavlovales) - a model for lipid biosynthesis in eukaryotic algae.</title>
        <authorList>
            <person name="Hulatt C.J."/>
            <person name="Posewitz M.C."/>
        </authorList>
    </citation>
    <scope>NUCLEOTIDE SEQUENCE</scope>
    <source>
        <strain evidence="11">NIVA-4/92</strain>
    </source>
</reference>
<dbReference type="PROSITE" id="PS50192">
    <property type="entry name" value="T_SNARE"/>
    <property type="match status" value="1"/>
</dbReference>
<dbReference type="InterPro" id="IPR011701">
    <property type="entry name" value="MFS"/>
</dbReference>
<evidence type="ECO:0000256" key="2">
    <source>
        <dbReference type="ARBA" id="ARBA00022448"/>
    </source>
</evidence>
<feature type="transmembrane region" description="Helical" evidence="8">
    <location>
        <begin position="547"/>
        <end position="572"/>
    </location>
</feature>
<dbReference type="InterPro" id="IPR005829">
    <property type="entry name" value="Sugar_transporter_CS"/>
</dbReference>
<feature type="domain" description="T-SNARE coiled-coil homology" evidence="9">
    <location>
        <begin position="33"/>
        <end position="95"/>
    </location>
</feature>
<dbReference type="InterPro" id="IPR039899">
    <property type="entry name" value="BET1_SNARE"/>
</dbReference>
<keyword evidence="5 8" id="KW-1133">Transmembrane helix</keyword>
<dbReference type="PANTHER" id="PTHR23517">
    <property type="entry name" value="RESISTANCE PROTEIN MDTM, PUTATIVE-RELATED-RELATED"/>
    <property type="match status" value="1"/>
</dbReference>
<dbReference type="GO" id="GO:0012505">
    <property type="term" value="C:endomembrane system"/>
    <property type="evidence" value="ECO:0007669"/>
    <property type="project" value="UniProtKB-SubCell"/>
</dbReference>
<evidence type="ECO:0000313" key="12">
    <source>
        <dbReference type="Proteomes" id="UP000751190"/>
    </source>
</evidence>
<dbReference type="InterPro" id="IPR020846">
    <property type="entry name" value="MFS_dom"/>
</dbReference>
<dbReference type="GO" id="GO:0022857">
    <property type="term" value="F:transmembrane transporter activity"/>
    <property type="evidence" value="ECO:0007669"/>
    <property type="project" value="InterPro"/>
</dbReference>
<feature type="transmembrane region" description="Helical" evidence="8">
    <location>
        <begin position="295"/>
        <end position="315"/>
    </location>
</feature>
<dbReference type="AlphaFoldDB" id="A0A8J6C6L5"/>
<dbReference type="CDD" id="cd17325">
    <property type="entry name" value="MFS_MdtG_SLC18_like"/>
    <property type="match status" value="1"/>
</dbReference>
<feature type="transmembrane region" description="Helical" evidence="8">
    <location>
        <begin position="524"/>
        <end position="541"/>
    </location>
</feature>
<comment type="caution">
    <text evidence="11">The sequence shown here is derived from an EMBL/GenBank/DDBJ whole genome shotgun (WGS) entry which is preliminary data.</text>
</comment>
<evidence type="ECO:0000313" key="11">
    <source>
        <dbReference type="EMBL" id="KAG8456893.1"/>
    </source>
</evidence>
<evidence type="ECO:0000256" key="8">
    <source>
        <dbReference type="SAM" id="Phobius"/>
    </source>
</evidence>
<feature type="transmembrane region" description="Helical" evidence="8">
    <location>
        <begin position="423"/>
        <end position="443"/>
    </location>
</feature>
<dbReference type="InterPro" id="IPR000727">
    <property type="entry name" value="T_SNARE_dom"/>
</dbReference>
<dbReference type="Gene3D" id="1.20.1250.20">
    <property type="entry name" value="MFS general substrate transporter like domains"/>
    <property type="match status" value="1"/>
</dbReference>
<feature type="transmembrane region" description="Helical" evidence="8">
    <location>
        <begin position="455"/>
        <end position="474"/>
    </location>
</feature>
<evidence type="ECO:0000256" key="6">
    <source>
        <dbReference type="ARBA" id="ARBA00023136"/>
    </source>
</evidence>
<feature type="transmembrane region" description="Helical" evidence="8">
    <location>
        <begin position="480"/>
        <end position="503"/>
    </location>
</feature>
<dbReference type="SMART" id="SM00397">
    <property type="entry name" value="t_SNARE"/>
    <property type="match status" value="1"/>
</dbReference>
<dbReference type="GO" id="GO:0005886">
    <property type="term" value="C:plasma membrane"/>
    <property type="evidence" value="ECO:0007669"/>
    <property type="project" value="UniProtKB-SubCell"/>
</dbReference>
<feature type="transmembrane region" description="Helical" evidence="8">
    <location>
        <begin position="264"/>
        <end position="283"/>
    </location>
</feature>
<dbReference type="PROSITE" id="PS50850">
    <property type="entry name" value="MFS"/>
    <property type="match status" value="1"/>
</dbReference>
<evidence type="ECO:0000256" key="7">
    <source>
        <dbReference type="ARBA" id="ARBA00046280"/>
    </source>
</evidence>
<dbReference type="Gene3D" id="1.20.5.110">
    <property type="match status" value="1"/>
</dbReference>
<dbReference type="Proteomes" id="UP000751190">
    <property type="component" value="Unassembled WGS sequence"/>
</dbReference>
<dbReference type="PROSITE" id="PS00216">
    <property type="entry name" value="SUGAR_TRANSPORT_1"/>
    <property type="match status" value="1"/>
</dbReference>
<dbReference type="InterPro" id="IPR050171">
    <property type="entry name" value="MFS_Transporters"/>
</dbReference>
<evidence type="ECO:0008006" key="13">
    <source>
        <dbReference type="Google" id="ProtNLM"/>
    </source>
</evidence>
<evidence type="ECO:0000256" key="1">
    <source>
        <dbReference type="ARBA" id="ARBA00004651"/>
    </source>
</evidence>
<evidence type="ECO:0000259" key="9">
    <source>
        <dbReference type="PROSITE" id="PS50192"/>
    </source>
</evidence>
<dbReference type="CDD" id="cd15853">
    <property type="entry name" value="SNARE_Bet1"/>
    <property type="match status" value="1"/>
</dbReference>
<evidence type="ECO:0000256" key="5">
    <source>
        <dbReference type="ARBA" id="ARBA00022989"/>
    </source>
</evidence>
<dbReference type="SUPFAM" id="SSF103473">
    <property type="entry name" value="MFS general substrate transporter"/>
    <property type="match status" value="1"/>
</dbReference>
<dbReference type="OMA" id="FFRIPIG"/>
<keyword evidence="6 8" id="KW-0472">Membrane</keyword>
<dbReference type="PANTHER" id="PTHR23517:SF3">
    <property type="entry name" value="INTEGRAL MEMBRANE TRANSPORT PROTEIN"/>
    <property type="match status" value="1"/>
</dbReference>
<evidence type="ECO:0000259" key="10">
    <source>
        <dbReference type="PROSITE" id="PS50850"/>
    </source>
</evidence>
<comment type="subcellular location">
    <subcellularLocation>
        <location evidence="1">Cell membrane</location>
        <topology evidence="1">Multi-pass membrane protein</topology>
    </subcellularLocation>
    <subcellularLocation>
        <location evidence="7">Endomembrane system</location>
        <topology evidence="7">Single-pass type IV membrane protein</topology>
    </subcellularLocation>
</comment>
<name>A0A8J6C6L5_DIALT</name>
<dbReference type="InterPro" id="IPR036259">
    <property type="entry name" value="MFS_trans_sf"/>
</dbReference>
<accession>A0A8J6C6L5</accession>
<evidence type="ECO:0000256" key="4">
    <source>
        <dbReference type="ARBA" id="ARBA00022692"/>
    </source>
</evidence>
<sequence>MSEVRGRNVDKNRAALLENGYASHDKGAAYDTSFMERQNDEQIGLLGSKVSQLKQMTLQINDMVAYDNRMLDEMGTSFDRTGSLLGGTMRRLDDLAKTKHGRHMIYLALFVLAALAGRPARAAASSTLLGARARAGACALGERTLGEPPRRRSSAAPRLSISCVDAPLPPLPATDAAPAAALAAPTPPPPSRGPWAHVCVLVGAQLMLNLGISQVVPVLPYYATEAGGLSAAGLGVVLAMPSASRLVVNLPLGRLADSLGRKPLMVCGTLLTTAGIVGTGLAMPHGLYALVPFRLLVGVGSAASMVGSGAMVADLSDRAPEQRARIMGVQQAVISCAWAGGPAVGGWVAETYGPLASFYAAGVGTLLCSAGYACLPETSGWASILRCPDQRLLVALSAGSAISQAAFMSIVPLQLAPFGAGPASLGAVFAAISAVYMLTMPIGSALADRSADKRALAVGAMLASHVAFGSLAWATSYEGFMATLIISNAAAGLGGPAVGALMAEVTPRDIRGQALSVHRTAADALGLCAPIVLGVLADTYSCPHALFASGAAMASLVALTGSRSIAISMAAADRARRR</sequence>
<keyword evidence="2" id="KW-0813">Transport</keyword>
<dbReference type="SUPFAM" id="SSF58038">
    <property type="entry name" value="SNARE fusion complex"/>
    <property type="match status" value="1"/>
</dbReference>
<dbReference type="OrthoDB" id="261831at2759"/>
<keyword evidence="4 8" id="KW-0812">Transmembrane</keyword>
<feature type="transmembrane region" description="Helical" evidence="8">
    <location>
        <begin position="392"/>
        <end position="411"/>
    </location>
</feature>
<protein>
    <recommendedName>
        <fullName evidence="13">t-SNARE coiled-coil homology domain-containing protein</fullName>
    </recommendedName>
</protein>
<organism evidence="11 12">
    <name type="scientific">Diacronema lutheri</name>
    <name type="common">Unicellular marine alga</name>
    <name type="synonym">Monochrysis lutheri</name>
    <dbReference type="NCBI Taxonomy" id="2081491"/>
    <lineage>
        <taxon>Eukaryota</taxon>
        <taxon>Haptista</taxon>
        <taxon>Haptophyta</taxon>
        <taxon>Pavlovophyceae</taxon>
        <taxon>Pavlovales</taxon>
        <taxon>Pavlovaceae</taxon>
        <taxon>Diacronema</taxon>
    </lineage>
</organism>
<dbReference type="EMBL" id="JAGTXO010000102">
    <property type="protein sequence ID" value="KAG8456893.1"/>
    <property type="molecule type" value="Genomic_DNA"/>
</dbReference>
<evidence type="ECO:0000256" key="3">
    <source>
        <dbReference type="ARBA" id="ARBA00022475"/>
    </source>
</evidence>
<gene>
    <name evidence="11" type="ORF">KFE25_012683</name>
</gene>